<protein>
    <recommendedName>
        <fullName evidence="7">NADH-cytochrome b5 reductase</fullName>
        <ecNumber evidence="7">1.6.2.2</ecNumber>
    </recommendedName>
</protein>
<comment type="similarity">
    <text evidence="7">Belongs to the flavoprotein pyridine nucleotide cytochrome reductase family.</text>
</comment>
<dbReference type="InterPro" id="IPR017927">
    <property type="entry name" value="FAD-bd_FR_type"/>
</dbReference>
<evidence type="ECO:0000259" key="8">
    <source>
        <dbReference type="PROSITE" id="PS51384"/>
    </source>
</evidence>
<reference evidence="9 10" key="1">
    <citation type="journal article" date="2021" name="Sci. Rep.">
        <title>The genome of the diatom Chaetoceros tenuissimus carries an ancient integrated fragment of an extant virus.</title>
        <authorList>
            <person name="Hongo Y."/>
            <person name="Kimura K."/>
            <person name="Takaki Y."/>
            <person name="Yoshida Y."/>
            <person name="Baba S."/>
            <person name="Kobayashi G."/>
            <person name="Nagasaki K."/>
            <person name="Hano T."/>
            <person name="Tomaru Y."/>
        </authorList>
    </citation>
    <scope>NUCLEOTIDE SEQUENCE [LARGE SCALE GENOMIC DNA]</scope>
    <source>
        <strain evidence="9 10">NIES-3715</strain>
    </source>
</reference>
<comment type="cofactor">
    <cofactor evidence="1 6 7">
        <name>FAD</name>
        <dbReference type="ChEBI" id="CHEBI:57692"/>
    </cofactor>
</comment>
<evidence type="ECO:0000313" key="10">
    <source>
        <dbReference type="Proteomes" id="UP001054902"/>
    </source>
</evidence>
<dbReference type="InterPro" id="IPR039261">
    <property type="entry name" value="FNR_nucleotide-bd"/>
</dbReference>
<evidence type="ECO:0000256" key="7">
    <source>
        <dbReference type="RuleBase" id="RU361226"/>
    </source>
</evidence>
<gene>
    <name evidence="9" type="ORF">CTEN210_07620</name>
</gene>
<name>A0AAD3CSS9_9STRA</name>
<keyword evidence="3 6" id="KW-0274">FAD</keyword>
<feature type="binding site" evidence="6">
    <location>
        <position position="98"/>
    </location>
    <ligand>
        <name>FAD</name>
        <dbReference type="ChEBI" id="CHEBI:57692"/>
    </ligand>
</feature>
<dbReference type="PRINTS" id="PR00406">
    <property type="entry name" value="CYTB5RDTASE"/>
</dbReference>
<dbReference type="Proteomes" id="UP001054902">
    <property type="component" value="Unassembled WGS sequence"/>
</dbReference>
<dbReference type="InterPro" id="IPR001834">
    <property type="entry name" value="CBR-like"/>
</dbReference>
<feature type="binding site" evidence="6">
    <location>
        <position position="107"/>
    </location>
    <ligand>
        <name>FAD</name>
        <dbReference type="ChEBI" id="CHEBI:57692"/>
    </ligand>
</feature>
<feature type="binding site" evidence="6">
    <location>
        <position position="82"/>
    </location>
    <ligand>
        <name>FAD</name>
        <dbReference type="ChEBI" id="CHEBI:57692"/>
    </ligand>
</feature>
<keyword evidence="4 7" id="KW-0560">Oxidoreductase</keyword>
<dbReference type="Gene3D" id="2.40.30.10">
    <property type="entry name" value="Translation factors"/>
    <property type="match status" value="1"/>
</dbReference>
<dbReference type="Gene3D" id="3.40.50.80">
    <property type="entry name" value="Nucleotide-binding domain of ferredoxin-NADP reductase (FNR) module"/>
    <property type="match status" value="1"/>
</dbReference>
<dbReference type="InterPro" id="IPR017938">
    <property type="entry name" value="Riboflavin_synthase-like_b-brl"/>
</dbReference>
<evidence type="ECO:0000256" key="1">
    <source>
        <dbReference type="ARBA" id="ARBA00001974"/>
    </source>
</evidence>
<dbReference type="Pfam" id="PF00970">
    <property type="entry name" value="FAD_binding_6"/>
    <property type="match status" value="1"/>
</dbReference>
<dbReference type="SUPFAM" id="SSF52343">
    <property type="entry name" value="Ferredoxin reductase-like, C-terminal NADP-linked domain"/>
    <property type="match status" value="1"/>
</dbReference>
<organism evidence="9 10">
    <name type="scientific">Chaetoceros tenuissimus</name>
    <dbReference type="NCBI Taxonomy" id="426638"/>
    <lineage>
        <taxon>Eukaryota</taxon>
        <taxon>Sar</taxon>
        <taxon>Stramenopiles</taxon>
        <taxon>Ochrophyta</taxon>
        <taxon>Bacillariophyta</taxon>
        <taxon>Coscinodiscophyceae</taxon>
        <taxon>Chaetocerotophycidae</taxon>
        <taxon>Chaetocerotales</taxon>
        <taxon>Chaetocerotaceae</taxon>
        <taxon>Chaetoceros</taxon>
    </lineage>
</organism>
<evidence type="ECO:0000256" key="4">
    <source>
        <dbReference type="ARBA" id="ARBA00023002"/>
    </source>
</evidence>
<feature type="binding site" evidence="6">
    <location>
        <position position="106"/>
    </location>
    <ligand>
        <name>FAD</name>
        <dbReference type="ChEBI" id="CHEBI:57692"/>
    </ligand>
</feature>
<dbReference type="AlphaFoldDB" id="A0AAD3CSS9"/>
<sequence>MSDSTDLPASLTSAPIKSLVEPNNCQFTDEFVKVPLIENIPVSKTAYVARFGLPDSTKPLNLSTCACILAGADIDGEFVCRPYTPVSTNADVGTFDLLIRKYPDGKMSQFIANLKPSEEPVVAFKHIPFNVKIQYPFKAPKNLVMIAGGTGITPMTQALHAILGDEASSIEKTHLLYGSREKDDILGKEMLDNWSASHADKFSVTHVLSHEEGEVSGDFRKGFIDRKLIEEVVPPPSAGSDVLIFVCGPPIMYDILCGERGSEEVTGLLGEMGYSKDQVYKF</sequence>
<feature type="binding site" evidence="6">
    <location>
        <position position="108"/>
    </location>
    <ligand>
        <name>FAD</name>
        <dbReference type="ChEBI" id="CHEBI:57692"/>
    </ligand>
</feature>
<evidence type="ECO:0000256" key="6">
    <source>
        <dbReference type="PIRSR" id="PIRSR601834-1"/>
    </source>
</evidence>
<dbReference type="EC" id="1.6.2.2" evidence="7"/>
<feature type="binding site" evidence="6">
    <location>
        <position position="81"/>
    </location>
    <ligand>
        <name>FAD</name>
        <dbReference type="ChEBI" id="CHEBI:57692"/>
    </ligand>
</feature>
<feature type="binding site" evidence="6">
    <location>
        <position position="83"/>
    </location>
    <ligand>
        <name>FAD</name>
        <dbReference type="ChEBI" id="CHEBI:57692"/>
    </ligand>
</feature>
<evidence type="ECO:0000256" key="2">
    <source>
        <dbReference type="ARBA" id="ARBA00022630"/>
    </source>
</evidence>
<comment type="catalytic activity">
    <reaction evidence="7">
        <text>2 Fe(III)-[cytochrome b5] + NADH = 2 Fe(II)-[cytochrome b5] + NAD(+) + H(+)</text>
        <dbReference type="Rhea" id="RHEA:46680"/>
        <dbReference type="Rhea" id="RHEA-COMP:10438"/>
        <dbReference type="Rhea" id="RHEA-COMP:10439"/>
        <dbReference type="ChEBI" id="CHEBI:15378"/>
        <dbReference type="ChEBI" id="CHEBI:29033"/>
        <dbReference type="ChEBI" id="CHEBI:29034"/>
        <dbReference type="ChEBI" id="CHEBI:57540"/>
        <dbReference type="ChEBI" id="CHEBI:57945"/>
        <dbReference type="EC" id="1.6.2.2"/>
    </reaction>
</comment>
<feature type="binding site" evidence="6">
    <location>
        <position position="153"/>
    </location>
    <ligand>
        <name>FAD</name>
        <dbReference type="ChEBI" id="CHEBI:57692"/>
    </ligand>
</feature>
<evidence type="ECO:0000256" key="5">
    <source>
        <dbReference type="ARBA" id="ARBA00023027"/>
    </source>
</evidence>
<dbReference type="GO" id="GO:0090524">
    <property type="term" value="F:cytochrome-b5 reductase activity, acting on NADH"/>
    <property type="evidence" value="ECO:0007669"/>
    <property type="project" value="UniProtKB-EC"/>
</dbReference>
<dbReference type="InterPro" id="IPR008333">
    <property type="entry name" value="Cbr1-like_FAD-bd_dom"/>
</dbReference>
<keyword evidence="2 6" id="KW-0285">Flavoprotein</keyword>
<dbReference type="InterPro" id="IPR001433">
    <property type="entry name" value="OxRdtase_FAD/NAD-bd"/>
</dbReference>
<dbReference type="CDD" id="cd06183">
    <property type="entry name" value="cyt_b5_reduct_like"/>
    <property type="match status" value="1"/>
</dbReference>
<dbReference type="InterPro" id="IPR001709">
    <property type="entry name" value="Flavoprot_Pyr_Nucl_cyt_Rdtase"/>
</dbReference>
<feature type="domain" description="FAD-binding FR-type" evidence="8">
    <location>
        <begin position="29"/>
        <end position="135"/>
    </location>
</feature>
<accession>A0AAD3CSS9</accession>
<evidence type="ECO:0000313" key="9">
    <source>
        <dbReference type="EMBL" id="GFH51144.1"/>
    </source>
</evidence>
<dbReference type="Pfam" id="PF00175">
    <property type="entry name" value="NAD_binding_1"/>
    <property type="match status" value="1"/>
</dbReference>
<dbReference type="PRINTS" id="PR00371">
    <property type="entry name" value="FPNCR"/>
</dbReference>
<dbReference type="PROSITE" id="PS51384">
    <property type="entry name" value="FAD_FR"/>
    <property type="match status" value="1"/>
</dbReference>
<evidence type="ECO:0000256" key="3">
    <source>
        <dbReference type="ARBA" id="ARBA00022827"/>
    </source>
</evidence>
<keyword evidence="5 7" id="KW-0520">NAD</keyword>
<dbReference type="PANTHER" id="PTHR19370">
    <property type="entry name" value="NADH-CYTOCHROME B5 REDUCTASE"/>
    <property type="match status" value="1"/>
</dbReference>
<proteinExistence type="inferred from homology"/>
<keyword evidence="10" id="KW-1185">Reference proteome</keyword>
<dbReference type="EMBL" id="BLLK01000045">
    <property type="protein sequence ID" value="GFH51144.1"/>
    <property type="molecule type" value="Genomic_DNA"/>
</dbReference>
<comment type="caution">
    <text evidence="9">The sequence shown here is derived from an EMBL/GenBank/DDBJ whole genome shotgun (WGS) entry which is preliminary data.</text>
</comment>
<dbReference type="SUPFAM" id="SSF63380">
    <property type="entry name" value="Riboflavin synthase domain-like"/>
    <property type="match status" value="1"/>
</dbReference>